<sequence>MIIDHLLGGAVGTSGELPGSALCHLWPPEHTSANRRAPHLRRSIKWAWLRTEVPVTWQGELVGRPSSNPCSPDRTPSLINIYLEHLRSYIPRADYTGRDGGRRRVGGGRSGASK</sequence>
<gene>
    <name evidence="2" type="ORF">PIBRA_LOCUS9872</name>
</gene>
<accession>A0A9P0XG17</accession>
<feature type="region of interest" description="Disordered" evidence="1">
    <location>
        <begin position="93"/>
        <end position="114"/>
    </location>
</feature>
<evidence type="ECO:0000256" key="1">
    <source>
        <dbReference type="SAM" id="MobiDB-lite"/>
    </source>
</evidence>
<proteinExistence type="predicted"/>
<dbReference type="AlphaFoldDB" id="A0A9P0XG17"/>
<evidence type="ECO:0000313" key="2">
    <source>
        <dbReference type="EMBL" id="CAH4033600.1"/>
    </source>
</evidence>
<keyword evidence="3" id="KW-1185">Reference proteome</keyword>
<evidence type="ECO:0000313" key="3">
    <source>
        <dbReference type="Proteomes" id="UP001152562"/>
    </source>
</evidence>
<comment type="caution">
    <text evidence="2">The sequence shown here is derived from an EMBL/GenBank/DDBJ whole genome shotgun (WGS) entry which is preliminary data.</text>
</comment>
<organism evidence="2 3">
    <name type="scientific">Pieris brassicae</name>
    <name type="common">White butterfly</name>
    <name type="synonym">Large white butterfly</name>
    <dbReference type="NCBI Taxonomy" id="7116"/>
    <lineage>
        <taxon>Eukaryota</taxon>
        <taxon>Metazoa</taxon>
        <taxon>Ecdysozoa</taxon>
        <taxon>Arthropoda</taxon>
        <taxon>Hexapoda</taxon>
        <taxon>Insecta</taxon>
        <taxon>Pterygota</taxon>
        <taxon>Neoptera</taxon>
        <taxon>Endopterygota</taxon>
        <taxon>Lepidoptera</taxon>
        <taxon>Glossata</taxon>
        <taxon>Ditrysia</taxon>
        <taxon>Papilionoidea</taxon>
        <taxon>Pieridae</taxon>
        <taxon>Pierinae</taxon>
        <taxon>Pieris</taxon>
    </lineage>
</organism>
<dbReference type="EMBL" id="CALOZG010000032">
    <property type="protein sequence ID" value="CAH4033600.1"/>
    <property type="molecule type" value="Genomic_DNA"/>
</dbReference>
<protein>
    <submittedName>
        <fullName evidence="2">Uncharacterized protein</fullName>
    </submittedName>
</protein>
<name>A0A9P0XG17_PIEBR</name>
<dbReference type="Proteomes" id="UP001152562">
    <property type="component" value="Unassembled WGS sequence"/>
</dbReference>
<reference evidence="2" key="1">
    <citation type="submission" date="2022-05" db="EMBL/GenBank/DDBJ databases">
        <authorList>
            <person name="Okamura Y."/>
        </authorList>
    </citation>
    <scope>NUCLEOTIDE SEQUENCE</scope>
</reference>